<proteinExistence type="inferred from homology"/>
<dbReference type="InterPro" id="IPR029068">
    <property type="entry name" value="Glyas_Bleomycin-R_OHBP_Dase"/>
</dbReference>
<dbReference type="PANTHER" id="PTHR12110">
    <property type="entry name" value="HYDROXYPYRUVATE ISOMERASE"/>
    <property type="match status" value="1"/>
</dbReference>
<feature type="domain" description="VOC" evidence="2">
    <location>
        <begin position="436"/>
        <end position="578"/>
    </location>
</feature>
<comment type="similarity">
    <text evidence="1">Belongs to the bacterial two-domain DSD family.</text>
</comment>
<dbReference type="Gene3D" id="3.10.180.10">
    <property type="entry name" value="2,3-Dihydroxybiphenyl 1,2-Dioxygenase, domain 1"/>
    <property type="match status" value="2"/>
</dbReference>
<protein>
    <recommendedName>
        <fullName evidence="1">3-dehydroshikimate dehydratase</fullName>
        <shortName evidence="1">DSD</shortName>
        <ecNumber evidence="1">4.2.1.118</ecNumber>
    </recommendedName>
</protein>
<gene>
    <name evidence="3" type="ORF">Z045_03440</name>
</gene>
<dbReference type="GO" id="GO:0046872">
    <property type="term" value="F:metal ion binding"/>
    <property type="evidence" value="ECO:0007669"/>
    <property type="project" value="UniProtKB-UniRule"/>
</dbReference>
<dbReference type="SUPFAM" id="SSF54593">
    <property type="entry name" value="Glyoxalase/Bleomycin resistance protein/Dihydroxybiphenyl dioxygenase"/>
    <property type="match status" value="1"/>
</dbReference>
<evidence type="ECO:0000259" key="2">
    <source>
        <dbReference type="PROSITE" id="PS51819"/>
    </source>
</evidence>
<dbReference type="EMBL" id="AZXY01000001">
    <property type="protein sequence ID" value="KSZ60497.1"/>
    <property type="molecule type" value="Genomic_DNA"/>
</dbReference>
<dbReference type="GO" id="GO:0046565">
    <property type="term" value="F:3-dehydroshikimate dehydratase activity"/>
    <property type="evidence" value="ECO:0007669"/>
    <property type="project" value="UniProtKB-UniRule"/>
</dbReference>
<keyword evidence="1" id="KW-0479">Metal-binding</keyword>
<comment type="caution">
    <text evidence="3">The sequence shown here is derived from an EMBL/GenBank/DDBJ whole genome shotgun (WGS) entry which is preliminary data.</text>
</comment>
<dbReference type="InterPro" id="IPR037523">
    <property type="entry name" value="VOC_core"/>
</dbReference>
<dbReference type="Pfam" id="PF01261">
    <property type="entry name" value="AP_endonuc_2"/>
    <property type="match status" value="1"/>
</dbReference>
<dbReference type="InterPro" id="IPR004360">
    <property type="entry name" value="Glyas_Fos-R_dOase_dom"/>
</dbReference>
<name>A0A0V9UR46_9NOCA</name>
<dbReference type="HAMAP" id="MF_02238">
    <property type="entry name" value="DSD"/>
    <property type="match status" value="1"/>
</dbReference>
<reference evidence="3 4" key="2">
    <citation type="journal article" date="2016" name="Genome Announc.">
        <title>Draft Genome Sequence of a Versatile Hydrocarbon-Degrading Bacterium, Rhodococcus pyridinivorans Strain KG-16, Collected from Oil Fields in India.</title>
        <authorList>
            <person name="Aggarwal R.K."/>
            <person name="Dawar C."/>
            <person name="Phanindranath R."/>
            <person name="Mutnuri L."/>
            <person name="Dayal A.M."/>
        </authorList>
    </citation>
    <scope>NUCLEOTIDE SEQUENCE [LARGE SCALE GENOMIC DNA]</scope>
    <source>
        <strain evidence="3 4">KG-16</strain>
    </source>
</reference>
<dbReference type="InterPro" id="IPR036237">
    <property type="entry name" value="Xyl_isomerase-like_sf"/>
</dbReference>
<dbReference type="PATRIC" id="fig|1441730.3.peg.722"/>
<comment type="pathway">
    <text evidence="1">Aromatic compound metabolism; 3,4-dihydroxybenzoate biosynthesis.</text>
</comment>
<comment type="function">
    <text evidence="1">Catalyzes the conversion of 3-dehydroshikimate to protocatechuate (3,4-dihydroxybenzoate), a common intermediate of quinate and shikimate degradation pathways.</text>
</comment>
<dbReference type="UniPathway" id="UPA00088"/>
<dbReference type="PROSITE" id="PS51819">
    <property type="entry name" value="VOC"/>
    <property type="match status" value="1"/>
</dbReference>
<dbReference type="InterPro" id="IPR050312">
    <property type="entry name" value="IolE/XylAMocC-like"/>
</dbReference>
<dbReference type="AlphaFoldDB" id="A0A0V9UR46"/>
<feature type="binding site" evidence="1">
    <location>
        <position position="165"/>
    </location>
    <ligand>
        <name>a divalent metal cation</name>
        <dbReference type="ChEBI" id="CHEBI:60240"/>
        <note>catalytic</note>
    </ligand>
</feature>
<dbReference type="RefSeq" id="WP_060650603.1">
    <property type="nucleotide sequence ID" value="NZ_AZXY01000001.1"/>
</dbReference>
<dbReference type="GO" id="GO:0016853">
    <property type="term" value="F:isomerase activity"/>
    <property type="evidence" value="ECO:0007669"/>
    <property type="project" value="UniProtKB-KW"/>
</dbReference>
<feature type="binding site" evidence="1">
    <location>
        <position position="239"/>
    </location>
    <ligand>
        <name>a divalent metal cation</name>
        <dbReference type="ChEBI" id="CHEBI:60240"/>
        <note>catalytic</note>
    </ligand>
</feature>
<accession>A0A0V9UR46</accession>
<dbReference type="EC" id="4.2.1.118" evidence="1"/>
<keyword evidence="3" id="KW-0413">Isomerase</keyword>
<feature type="binding site" evidence="1">
    <location>
        <position position="134"/>
    </location>
    <ligand>
        <name>a divalent metal cation</name>
        <dbReference type="ChEBI" id="CHEBI:60240"/>
        <note>catalytic</note>
    </ligand>
</feature>
<evidence type="ECO:0000313" key="4">
    <source>
        <dbReference type="Proteomes" id="UP000053060"/>
    </source>
</evidence>
<dbReference type="InterPro" id="IPR013022">
    <property type="entry name" value="Xyl_isomerase-like_TIM-brl"/>
</dbReference>
<dbReference type="Gene3D" id="3.20.20.150">
    <property type="entry name" value="Divalent-metal-dependent TIM barrel enzymes"/>
    <property type="match status" value="1"/>
</dbReference>
<comment type="catalytic activity">
    <reaction evidence="1">
        <text>3-dehydroshikimate = 3,4-dihydroxybenzoate + H2O</text>
        <dbReference type="Rhea" id="RHEA:24848"/>
        <dbReference type="ChEBI" id="CHEBI:15377"/>
        <dbReference type="ChEBI" id="CHEBI:16630"/>
        <dbReference type="ChEBI" id="CHEBI:36241"/>
        <dbReference type="EC" id="4.2.1.118"/>
    </reaction>
</comment>
<organism evidence="3 4">
    <name type="scientific">Rhodococcus pyridinivorans KG-16</name>
    <dbReference type="NCBI Taxonomy" id="1441730"/>
    <lineage>
        <taxon>Bacteria</taxon>
        <taxon>Bacillati</taxon>
        <taxon>Actinomycetota</taxon>
        <taxon>Actinomycetes</taxon>
        <taxon>Mycobacteriales</taxon>
        <taxon>Nocardiaceae</taxon>
        <taxon>Rhodococcus</taxon>
    </lineage>
</organism>
<evidence type="ECO:0000256" key="1">
    <source>
        <dbReference type="HAMAP-Rule" id="MF_02238"/>
    </source>
</evidence>
<comment type="cofactor">
    <cofactor evidence="1">
        <name>a divalent metal cation</name>
        <dbReference type="ChEBI" id="CHEBI:60240"/>
    </cofactor>
</comment>
<dbReference type="InterPro" id="IPR043700">
    <property type="entry name" value="DSD"/>
</dbReference>
<dbReference type="PANTHER" id="PTHR12110:SF21">
    <property type="entry name" value="XYLOSE ISOMERASE-LIKE TIM BARREL DOMAIN-CONTAINING PROTEIN"/>
    <property type="match status" value="1"/>
</dbReference>
<keyword evidence="1" id="KW-0456">Lyase</keyword>
<dbReference type="Pfam" id="PF00903">
    <property type="entry name" value="Glyoxalase"/>
    <property type="match status" value="1"/>
</dbReference>
<comment type="caution">
    <text evidence="1">Lacks conserved residue(s) required for the propagation of feature annotation.</text>
</comment>
<sequence length="618" mass="66107">MRRGIATVSLSGVLADKLDAIAAAGFDGIEIFDNDLIASPLSPAEVARRCADLGLSIDLFQPIRDIEGVDPRRFPDVLHRVRRKLEVMNELGATTFLACSNALPTAIDDPELSAEQLRAVGDLAALHGVTFAYEALAWGRHVNRVGQAWNLVERAGHPAVTLAVDTFHMLARGDDGRALAGVPGERIGFLQVADAPVLDMNVLEWSRHFRCFPGQGMLDVSGVVAAVLDAGYDGPLSLEVFSDVVREADPHVTARDAMRSLLFLEDRLGTRVTGPAREKVTVAPPLPARTDAAFVELADPDRTDYPALLTGLGFHIAGRHRSKPVVWWRNGGANVVLNEEPAPGPAATALGLVAPDVAAVAERAESLLWPAVDRTRGEGEAGLPGITSPSGLHVFVSAEPGQTDDWHNDFVTDDAPGTFVSDDAAAISPADEGWLGLDHVDVTVAADDLNQELSFFRTLFGLRPEDPEEYIQPQGRLRIRALRAEKGDLRVALNVSETGAAPQPHGVTQLAFATADVVDSVQHARARGVEFLRPPANYYADLDARFVLDPGLLAVLQDNGLLYDRNDAGGEFLHAYTLPVQGGFQVELLERRGGYTGYGSPNAHVRLAAAARAGSAVA</sequence>
<dbReference type="Proteomes" id="UP000053060">
    <property type="component" value="Unassembled WGS sequence"/>
</dbReference>
<reference evidence="4" key="1">
    <citation type="submission" date="2015-01" db="EMBL/GenBank/DDBJ databases">
        <title>Draft genome sequence of Rhodococcus pyridinivorans strain KG-16, a hydrocarbon-degrading bacterium.</title>
        <authorList>
            <person name="Aggarwal R.K."/>
            <person name="Dawar C."/>
        </authorList>
    </citation>
    <scope>NUCLEOTIDE SEQUENCE [LARGE SCALE GENOMIC DNA]</scope>
    <source>
        <strain evidence="4">KG-16</strain>
    </source>
</reference>
<dbReference type="GO" id="GO:0046279">
    <property type="term" value="P:3,4-dihydroxybenzoate biosynthetic process"/>
    <property type="evidence" value="ECO:0007669"/>
    <property type="project" value="UniProtKB-UniRule"/>
</dbReference>
<dbReference type="Pfam" id="PF14696">
    <property type="entry name" value="Glyoxalase_5"/>
    <property type="match status" value="1"/>
</dbReference>
<feature type="binding site" evidence="1">
    <location>
        <position position="191"/>
    </location>
    <ligand>
        <name>a divalent metal cation</name>
        <dbReference type="ChEBI" id="CHEBI:60240"/>
        <note>catalytic</note>
    </ligand>
</feature>
<evidence type="ECO:0000313" key="3">
    <source>
        <dbReference type="EMBL" id="KSZ60497.1"/>
    </source>
</evidence>
<dbReference type="SUPFAM" id="SSF51658">
    <property type="entry name" value="Xylose isomerase-like"/>
    <property type="match status" value="1"/>
</dbReference>